<sequence>MGRVESCYDNATAESWFAILKAEVGTGTWATRAQARADILRFIEIEHNRNRLRKPEFRYLTPLGTRNRLQHDFTPAA</sequence>
<name>A0A918P2D1_9ACTN</name>
<dbReference type="EMBL" id="BMVU01000095">
    <property type="protein sequence ID" value="GGY14396.1"/>
    <property type="molecule type" value="Genomic_DNA"/>
</dbReference>
<comment type="caution">
    <text evidence="2">The sequence shown here is derived from an EMBL/GenBank/DDBJ whole genome shotgun (WGS) entry which is preliminary data.</text>
</comment>
<evidence type="ECO:0000313" key="3">
    <source>
        <dbReference type="Proteomes" id="UP000619244"/>
    </source>
</evidence>
<keyword evidence="3" id="KW-1185">Reference proteome</keyword>
<organism evidence="2 3">
    <name type="scientific">Streptomyces minutiscleroticus</name>
    <dbReference type="NCBI Taxonomy" id="68238"/>
    <lineage>
        <taxon>Bacteria</taxon>
        <taxon>Bacillati</taxon>
        <taxon>Actinomycetota</taxon>
        <taxon>Actinomycetes</taxon>
        <taxon>Kitasatosporales</taxon>
        <taxon>Streptomycetaceae</taxon>
        <taxon>Streptomyces</taxon>
    </lineage>
</organism>
<evidence type="ECO:0000313" key="2">
    <source>
        <dbReference type="EMBL" id="GGY14396.1"/>
    </source>
</evidence>
<reference evidence="2" key="2">
    <citation type="submission" date="2020-09" db="EMBL/GenBank/DDBJ databases">
        <authorList>
            <person name="Sun Q."/>
            <person name="Ohkuma M."/>
        </authorList>
    </citation>
    <scope>NUCLEOTIDE SEQUENCE</scope>
    <source>
        <strain evidence="2">JCM 4790</strain>
    </source>
</reference>
<dbReference type="InterPro" id="IPR001584">
    <property type="entry name" value="Integrase_cat-core"/>
</dbReference>
<dbReference type="AlphaFoldDB" id="A0A918P2D1"/>
<protein>
    <recommendedName>
        <fullName evidence="1">Integrase catalytic domain-containing protein</fullName>
    </recommendedName>
</protein>
<gene>
    <name evidence="2" type="ORF">GCM10010358_78170</name>
</gene>
<proteinExistence type="predicted"/>
<feature type="domain" description="Integrase catalytic" evidence="1">
    <location>
        <begin position="14"/>
        <end position="67"/>
    </location>
</feature>
<reference evidence="2" key="1">
    <citation type="journal article" date="2014" name="Int. J. Syst. Evol. Microbiol.">
        <title>Complete genome sequence of Corynebacterium casei LMG S-19264T (=DSM 44701T), isolated from a smear-ripened cheese.</title>
        <authorList>
            <consortium name="US DOE Joint Genome Institute (JGI-PGF)"/>
            <person name="Walter F."/>
            <person name="Albersmeier A."/>
            <person name="Kalinowski J."/>
            <person name="Ruckert C."/>
        </authorList>
    </citation>
    <scope>NUCLEOTIDE SEQUENCE</scope>
    <source>
        <strain evidence="2">JCM 4790</strain>
    </source>
</reference>
<accession>A0A918P2D1</accession>
<evidence type="ECO:0000259" key="1">
    <source>
        <dbReference type="Pfam" id="PF13333"/>
    </source>
</evidence>
<dbReference type="Pfam" id="PF13333">
    <property type="entry name" value="rve_2"/>
    <property type="match status" value="1"/>
</dbReference>
<dbReference type="Proteomes" id="UP000619244">
    <property type="component" value="Unassembled WGS sequence"/>
</dbReference>